<reference evidence="2" key="1">
    <citation type="journal article" date="2016" name="Nature">
        <title>Genome evolution in the allotetraploid frog Xenopus laevis.</title>
        <authorList>
            <person name="Session A.M."/>
            <person name="Uno Y."/>
            <person name="Kwon T."/>
            <person name="Chapman J.A."/>
            <person name="Toyoda A."/>
            <person name="Takahashi S."/>
            <person name="Fukui A."/>
            <person name="Hikosaka A."/>
            <person name="Suzuki A."/>
            <person name="Kondo M."/>
            <person name="van Heeringen S.J."/>
            <person name="Quigley I."/>
            <person name="Heinz S."/>
            <person name="Ogino H."/>
            <person name="Ochi H."/>
            <person name="Hellsten U."/>
            <person name="Lyons J.B."/>
            <person name="Simakov O."/>
            <person name="Putnam N."/>
            <person name="Stites J."/>
            <person name="Kuroki Y."/>
            <person name="Tanaka T."/>
            <person name="Michiue T."/>
            <person name="Watanabe M."/>
            <person name="Bogdanovic O."/>
            <person name="Lister R."/>
            <person name="Georgiou G."/>
            <person name="Paranjpe S.S."/>
            <person name="van Kruijsbergen I."/>
            <person name="Shu S."/>
            <person name="Carlson J."/>
            <person name="Kinoshita T."/>
            <person name="Ohta Y."/>
            <person name="Mawaribuchi S."/>
            <person name="Jenkins J."/>
            <person name="Grimwood J."/>
            <person name="Schmutz J."/>
            <person name="Mitros T."/>
            <person name="Mozaffari S.V."/>
            <person name="Suzuki Y."/>
            <person name="Haramoto Y."/>
            <person name="Yamamoto T.S."/>
            <person name="Takagi C."/>
            <person name="Heald R."/>
            <person name="Miller K."/>
            <person name="Haudenschild C."/>
            <person name="Kitzman J."/>
            <person name="Nakayama T."/>
            <person name="Izutsu Y."/>
            <person name="Robert J."/>
            <person name="Fortriede J."/>
            <person name="Burns K."/>
            <person name="Lotay V."/>
            <person name="Karimi K."/>
            <person name="Yasuoka Y."/>
            <person name="Dichmann D.S."/>
            <person name="Flajnik M.F."/>
            <person name="Houston D.W."/>
            <person name="Shendure J."/>
            <person name="DuPasquier L."/>
            <person name="Vize P.D."/>
            <person name="Zorn A.M."/>
            <person name="Ito M."/>
            <person name="Marcotte E.M."/>
            <person name="Wallingford J.B."/>
            <person name="Ito Y."/>
            <person name="Asashima M."/>
            <person name="Ueno N."/>
            <person name="Matsuda Y."/>
            <person name="Veenstra G.J."/>
            <person name="Fujiyama A."/>
            <person name="Harland R.M."/>
            <person name="Taira M."/>
            <person name="Rokhsar D.S."/>
        </authorList>
    </citation>
    <scope>NUCLEOTIDE SEQUENCE [LARGE SCALE GENOMIC DNA]</scope>
    <source>
        <strain evidence="2">J</strain>
    </source>
</reference>
<protein>
    <submittedName>
        <fullName evidence="1">Uncharacterized protein</fullName>
    </submittedName>
</protein>
<sequence>MLVALSGCNKGPLPPHPCLLSGLILMPCSSKSSFLYSVLNHEAISSVSVSFKVAPLFNLCVLCPLTLLPMPRRCGK</sequence>
<dbReference type="AlphaFoldDB" id="A0A974H0G3"/>
<dbReference type="Proteomes" id="UP000694892">
    <property type="component" value="Chromosome 9_10S"/>
</dbReference>
<name>A0A974H0G3_XENLA</name>
<evidence type="ECO:0000313" key="2">
    <source>
        <dbReference type="Proteomes" id="UP000694892"/>
    </source>
</evidence>
<accession>A0A974H0G3</accession>
<evidence type="ECO:0000313" key="1">
    <source>
        <dbReference type="EMBL" id="OCT60289.1"/>
    </source>
</evidence>
<organism evidence="1 2">
    <name type="scientific">Xenopus laevis</name>
    <name type="common">African clawed frog</name>
    <dbReference type="NCBI Taxonomy" id="8355"/>
    <lineage>
        <taxon>Eukaryota</taxon>
        <taxon>Metazoa</taxon>
        <taxon>Chordata</taxon>
        <taxon>Craniata</taxon>
        <taxon>Vertebrata</taxon>
        <taxon>Euteleostomi</taxon>
        <taxon>Amphibia</taxon>
        <taxon>Batrachia</taxon>
        <taxon>Anura</taxon>
        <taxon>Pipoidea</taxon>
        <taxon>Pipidae</taxon>
        <taxon>Xenopodinae</taxon>
        <taxon>Xenopus</taxon>
        <taxon>Xenopus</taxon>
    </lineage>
</organism>
<dbReference type="EMBL" id="CM004483">
    <property type="protein sequence ID" value="OCT60289.1"/>
    <property type="molecule type" value="Genomic_DNA"/>
</dbReference>
<gene>
    <name evidence="1" type="ORF">XELAEV_18046305mg</name>
</gene>
<proteinExistence type="predicted"/>